<dbReference type="Proteomes" id="UP001576780">
    <property type="component" value="Unassembled WGS sequence"/>
</dbReference>
<name>A0ABV4WDG0_9CYAN</name>
<proteinExistence type="predicted"/>
<organism evidence="1 2">
    <name type="scientific">Floridaenema evergladense BLCC-F167</name>
    <dbReference type="NCBI Taxonomy" id="3153639"/>
    <lineage>
        <taxon>Bacteria</taxon>
        <taxon>Bacillati</taxon>
        <taxon>Cyanobacteriota</taxon>
        <taxon>Cyanophyceae</taxon>
        <taxon>Oscillatoriophycideae</taxon>
        <taxon>Aerosakkonematales</taxon>
        <taxon>Aerosakkonemataceae</taxon>
        <taxon>Floridanema</taxon>
        <taxon>Floridanema evergladense</taxon>
    </lineage>
</organism>
<keyword evidence="2" id="KW-1185">Reference proteome</keyword>
<dbReference type="EMBL" id="JBHFNT010000016">
    <property type="protein sequence ID" value="MFB2833104.1"/>
    <property type="molecule type" value="Genomic_DNA"/>
</dbReference>
<gene>
    <name evidence="1" type="ORF">ACE1CA_01070</name>
</gene>
<protein>
    <recommendedName>
        <fullName evidence="3">LAGLIDADG homing endonuclease</fullName>
    </recommendedName>
</protein>
<evidence type="ECO:0008006" key="3">
    <source>
        <dbReference type="Google" id="ProtNLM"/>
    </source>
</evidence>
<evidence type="ECO:0000313" key="2">
    <source>
        <dbReference type="Proteomes" id="UP001576780"/>
    </source>
</evidence>
<comment type="caution">
    <text evidence="1">The sequence shown here is derived from an EMBL/GenBank/DDBJ whole genome shotgun (WGS) entry which is preliminary data.</text>
</comment>
<sequence>MMIQNNNNDNKIPDYYLYGTVVTRYGLASLNHGIRQGNKTILQKGYWYDKIHSFVSSSSLRWALRFYLQKQGYSVNRVWDEDEHINRLTDEDFNPEEFYDDDIFGFALLESTETEGETSTTKTRKKKTKLTNPNQRMGALGMNMAVSLTPYDGALKLGAKSGRVKDSTSLHFTEYHATRYQYYFGINATHLKDFSRILPLIDGIMNIPKVGGSSNIFDYPFCPDSFVFQWTSHFASYISY</sequence>
<accession>A0ABV4WDG0</accession>
<evidence type="ECO:0000313" key="1">
    <source>
        <dbReference type="EMBL" id="MFB2833104.1"/>
    </source>
</evidence>
<dbReference type="RefSeq" id="WP_413275572.1">
    <property type="nucleotide sequence ID" value="NZ_JBHFNT010000016.1"/>
</dbReference>
<reference evidence="1 2" key="1">
    <citation type="submission" date="2024-09" db="EMBL/GenBank/DDBJ databases">
        <title>Floridaenema gen nov. (Aerosakkonemataceae, Aerosakkonematales ord. nov., Cyanobacteria) from benthic tropical and subtropical fresh waters, with the description of four new species.</title>
        <authorList>
            <person name="Moretto J.A."/>
            <person name="Berthold D.E."/>
            <person name="Lefler F.W."/>
            <person name="Huang I.-S."/>
            <person name="Laughinghouse H. IV."/>
        </authorList>
    </citation>
    <scope>NUCLEOTIDE SEQUENCE [LARGE SCALE GENOMIC DNA]</scope>
    <source>
        <strain evidence="1 2">BLCC-F167</strain>
    </source>
</reference>